<accession>A0A0K2THM9</accession>
<dbReference type="EMBL" id="HACA01008048">
    <property type="protein sequence ID" value="CDW25409.1"/>
    <property type="molecule type" value="Transcribed_RNA"/>
</dbReference>
<organism evidence="1">
    <name type="scientific">Lepeophtheirus salmonis</name>
    <name type="common">Salmon louse</name>
    <name type="synonym">Caligus salmonis</name>
    <dbReference type="NCBI Taxonomy" id="72036"/>
    <lineage>
        <taxon>Eukaryota</taxon>
        <taxon>Metazoa</taxon>
        <taxon>Ecdysozoa</taxon>
        <taxon>Arthropoda</taxon>
        <taxon>Crustacea</taxon>
        <taxon>Multicrustacea</taxon>
        <taxon>Hexanauplia</taxon>
        <taxon>Copepoda</taxon>
        <taxon>Siphonostomatoida</taxon>
        <taxon>Caligidae</taxon>
        <taxon>Lepeophtheirus</taxon>
    </lineage>
</organism>
<sequence>MSPYRRLESSNIYEECNGVGEAPPIPPRPGFIRNNNPLETSSSVSTIGLVGEDPFITPIKSGRQKSGSFI</sequence>
<dbReference type="AlphaFoldDB" id="A0A0K2THM9"/>
<reference evidence="1" key="1">
    <citation type="submission" date="2014-05" db="EMBL/GenBank/DDBJ databases">
        <authorList>
            <person name="Chronopoulou M."/>
        </authorList>
    </citation>
    <scope>NUCLEOTIDE SEQUENCE</scope>
    <source>
        <tissue evidence="1">Whole organism</tissue>
    </source>
</reference>
<name>A0A0K2THM9_LEPSM</name>
<dbReference type="OrthoDB" id="245697at2759"/>
<protein>
    <submittedName>
        <fullName evidence="1">Uncharacterized protein</fullName>
    </submittedName>
</protein>
<proteinExistence type="predicted"/>
<evidence type="ECO:0000313" key="1">
    <source>
        <dbReference type="EMBL" id="CDW25409.1"/>
    </source>
</evidence>